<dbReference type="Proteomes" id="UP000002035">
    <property type="component" value="Unassembled WGS sequence"/>
</dbReference>
<evidence type="ECO:0000313" key="2">
    <source>
        <dbReference type="Proteomes" id="UP000002035"/>
    </source>
</evidence>
<dbReference type="AlphaFoldDB" id="C5FI55"/>
<dbReference type="HOGENOM" id="CLU_1844628_0_0_1"/>
<dbReference type="GeneID" id="9228971"/>
<keyword evidence="2" id="KW-1185">Reference proteome</keyword>
<sequence length="139" mass="15825">MQRNSEAAKKLLISDTGLKGESPSVPRIGAVSRLVRSGPCIDLDTHIGIAKAVERETDTVAATSDDLSWWSLKEKRKREKEKIENQKFEEISKSALGLRNVKYKLTKLLKFHHVPCLFTTKGNQNVYSLLIFWWSNLLQ</sequence>
<gene>
    <name evidence="1" type="ORF">MCYG_01854</name>
</gene>
<dbReference type="RefSeq" id="XP_002848920.1">
    <property type="nucleotide sequence ID" value="XM_002848874.1"/>
</dbReference>
<dbReference type="VEuPathDB" id="FungiDB:MCYG_01854"/>
<organism evidence="1 2">
    <name type="scientific">Arthroderma otae (strain ATCC MYA-4605 / CBS 113480)</name>
    <name type="common">Microsporum canis</name>
    <dbReference type="NCBI Taxonomy" id="554155"/>
    <lineage>
        <taxon>Eukaryota</taxon>
        <taxon>Fungi</taxon>
        <taxon>Dikarya</taxon>
        <taxon>Ascomycota</taxon>
        <taxon>Pezizomycotina</taxon>
        <taxon>Eurotiomycetes</taxon>
        <taxon>Eurotiomycetidae</taxon>
        <taxon>Onygenales</taxon>
        <taxon>Arthrodermataceae</taxon>
        <taxon>Microsporum</taxon>
    </lineage>
</organism>
<dbReference type="EMBL" id="DS995702">
    <property type="protein sequence ID" value="EEQ29035.1"/>
    <property type="molecule type" value="Genomic_DNA"/>
</dbReference>
<evidence type="ECO:0000313" key="1">
    <source>
        <dbReference type="EMBL" id="EEQ29035.1"/>
    </source>
</evidence>
<protein>
    <submittedName>
        <fullName evidence="1">Uncharacterized protein</fullName>
    </submittedName>
</protein>
<reference evidence="2" key="1">
    <citation type="journal article" date="2012" name="MBio">
        <title>Comparative genome analysis of Trichophyton rubrum and related dermatophytes reveals candidate genes involved in infection.</title>
        <authorList>
            <person name="Martinez D.A."/>
            <person name="Oliver B.G."/>
            <person name="Graeser Y."/>
            <person name="Goldberg J.M."/>
            <person name="Li W."/>
            <person name="Martinez-Rossi N.M."/>
            <person name="Monod M."/>
            <person name="Shelest E."/>
            <person name="Barton R.C."/>
            <person name="Birch E."/>
            <person name="Brakhage A.A."/>
            <person name="Chen Z."/>
            <person name="Gurr S.J."/>
            <person name="Heiman D."/>
            <person name="Heitman J."/>
            <person name="Kosti I."/>
            <person name="Rossi A."/>
            <person name="Saif S."/>
            <person name="Samalova M."/>
            <person name="Saunders C.W."/>
            <person name="Shea T."/>
            <person name="Summerbell R.C."/>
            <person name="Xu J."/>
            <person name="Young S."/>
            <person name="Zeng Q."/>
            <person name="Birren B.W."/>
            <person name="Cuomo C.A."/>
            <person name="White T.C."/>
        </authorList>
    </citation>
    <scope>NUCLEOTIDE SEQUENCE [LARGE SCALE GENOMIC DNA]</scope>
    <source>
        <strain evidence="2">ATCC MYA-4605 / CBS 113480</strain>
    </source>
</reference>
<name>C5FI55_ARTOC</name>
<accession>C5FI55</accession>
<proteinExistence type="predicted"/>